<feature type="domain" description="HNH nuclease" evidence="1">
    <location>
        <begin position="49"/>
        <end position="91"/>
    </location>
</feature>
<organism evidence="2">
    <name type="scientific">uncultured Caudovirales phage</name>
    <dbReference type="NCBI Taxonomy" id="2100421"/>
    <lineage>
        <taxon>Viruses</taxon>
        <taxon>Duplodnaviria</taxon>
        <taxon>Heunggongvirae</taxon>
        <taxon>Uroviricota</taxon>
        <taxon>Caudoviricetes</taxon>
        <taxon>Peduoviridae</taxon>
        <taxon>Maltschvirus</taxon>
        <taxon>Maltschvirus maltsch</taxon>
    </lineage>
</organism>
<name>A0A6J5Q9A9_9CAUD</name>
<dbReference type="InterPro" id="IPR044925">
    <property type="entry name" value="His-Me_finger_sf"/>
</dbReference>
<sequence>MARPRIPLSDKIERNIVRIPESGCWIWMSSLNPGGYGKTGLGRGSCLSAHRVSYENKYGAIPKNKLALHTCDITCCVNPDHIFIGTQKDNMIDKVKKNRQAKGEKHGQHKLTEMQAIEIKFSAKSSIELSKEFDCSITAIRQIKSGLNWKHLEKE</sequence>
<dbReference type="EMBL" id="LR796963">
    <property type="protein sequence ID" value="CAB4177895.1"/>
    <property type="molecule type" value="Genomic_DNA"/>
</dbReference>
<dbReference type="Gene3D" id="3.90.75.10">
    <property type="entry name" value="Homing Intron 3 (I-ppo) Encoded Endonuclease, Chain A"/>
    <property type="match status" value="1"/>
</dbReference>
<dbReference type="GO" id="GO:0004519">
    <property type="term" value="F:endonuclease activity"/>
    <property type="evidence" value="ECO:0007669"/>
    <property type="project" value="InterPro"/>
</dbReference>
<dbReference type="InterPro" id="IPR003615">
    <property type="entry name" value="HNH_nuc"/>
</dbReference>
<dbReference type="Pfam" id="PF13392">
    <property type="entry name" value="HNH_3"/>
    <property type="match status" value="1"/>
</dbReference>
<reference evidence="2" key="1">
    <citation type="submission" date="2020-05" db="EMBL/GenBank/DDBJ databases">
        <authorList>
            <person name="Chiriac C."/>
            <person name="Salcher M."/>
            <person name="Ghai R."/>
            <person name="Kavagutti S V."/>
        </authorList>
    </citation>
    <scope>NUCLEOTIDE SEQUENCE</scope>
</reference>
<proteinExistence type="predicted"/>
<dbReference type="InterPro" id="IPR044930">
    <property type="entry name" value="Homing_endonuclease_His-Me"/>
</dbReference>
<accession>A0A6J5Q9A9</accession>
<evidence type="ECO:0000313" key="2">
    <source>
        <dbReference type="EMBL" id="CAB4177895.1"/>
    </source>
</evidence>
<evidence type="ECO:0000259" key="1">
    <source>
        <dbReference type="Pfam" id="PF13392"/>
    </source>
</evidence>
<dbReference type="SUPFAM" id="SSF54060">
    <property type="entry name" value="His-Me finger endonucleases"/>
    <property type="match status" value="1"/>
</dbReference>
<protein>
    <submittedName>
        <fullName evidence="2">HNH nuclease</fullName>
    </submittedName>
</protein>
<gene>
    <name evidence="2" type="ORF">UFOVP1016_8</name>
</gene>